<dbReference type="EMBL" id="FOGD01000007">
    <property type="protein sequence ID" value="SER38018.1"/>
    <property type="molecule type" value="Genomic_DNA"/>
</dbReference>
<dbReference type="STRING" id="180197.SAMN02982919_02300"/>
<dbReference type="InterPro" id="IPR046250">
    <property type="entry name" value="DUF6283"/>
</dbReference>
<gene>
    <name evidence="1" type="ORF">SAMN02982919_02300</name>
</gene>
<dbReference type="Proteomes" id="UP000199766">
    <property type="component" value="Unassembled WGS sequence"/>
</dbReference>
<name>A0A1H9NQ09_9BURK</name>
<reference evidence="1 2" key="1">
    <citation type="submission" date="2016-10" db="EMBL/GenBank/DDBJ databases">
        <authorList>
            <person name="de Groot N.N."/>
        </authorList>
    </citation>
    <scope>NUCLEOTIDE SEQUENCE [LARGE SCALE GENOMIC DNA]</scope>
    <source>
        <strain evidence="1 2">ATCC 35958</strain>
    </source>
</reference>
<dbReference type="RefSeq" id="WP_091457796.1">
    <property type="nucleotide sequence ID" value="NZ_FOGD01000007.1"/>
</dbReference>
<dbReference type="AlphaFoldDB" id="A0A1H9NQ09"/>
<dbReference type="OrthoDB" id="8905293at2"/>
<keyword evidence="2" id="KW-1185">Reference proteome</keyword>
<evidence type="ECO:0000313" key="2">
    <source>
        <dbReference type="Proteomes" id="UP000199766"/>
    </source>
</evidence>
<proteinExistence type="predicted"/>
<protein>
    <submittedName>
        <fullName evidence="1">Uncharacterized protein</fullName>
    </submittedName>
</protein>
<dbReference type="Pfam" id="PF19800">
    <property type="entry name" value="DUF6283"/>
    <property type="match status" value="1"/>
</dbReference>
<sequence length="142" mass="15367">MPNSKARITEIRPAGPDHQVLTVEGSKSSSYRREPCPDCPWCKDSTGIFPAEAFRHSACTAFDLSRNIFSCHQSGSKKPAICAGFLLNGAANNLSVRLKLHKGEIADDVVDGGRELHESYRAMAIANGVPENDPALARCRDA</sequence>
<accession>A0A1H9NQ09</accession>
<organism evidence="1 2">
    <name type="scientific">Giesbergeria anulus</name>
    <dbReference type="NCBI Taxonomy" id="180197"/>
    <lineage>
        <taxon>Bacteria</taxon>
        <taxon>Pseudomonadati</taxon>
        <taxon>Pseudomonadota</taxon>
        <taxon>Betaproteobacteria</taxon>
        <taxon>Burkholderiales</taxon>
        <taxon>Comamonadaceae</taxon>
        <taxon>Giesbergeria</taxon>
    </lineage>
</organism>
<evidence type="ECO:0000313" key="1">
    <source>
        <dbReference type="EMBL" id="SER38018.1"/>
    </source>
</evidence>